<sequence length="441" mass="50760">MQGQVISDQFIIGDDGLYYRYNKSLTQNVAIGDIVSFEESDNIAINITFISKKPPKEEPKESVLEKIKNVDIEKLKNHDFSKIDFKKFLNLFKFRKKDDKKETIFEEYESHLDDNSDGSIVKNSKIDENLEDKIEQVKTSKNDSKDDKKFVFTFNVGNDKDNKDKNKNTKFPNYENFDKKTSSKKSIFGKIKDHKNNKKEKDFTIKDDMIKKSSKNQREIFAAKIIAIFSLLIPVLVVAIIFYLNHGLLDTSYKNMPLNIAVLVLGSLLITPIGTYIALKIISNLSGSAIHINYLKAIFYPLILIFLFMFIFGLSNAFLVDLQSKEILIIGNIALFVILILLIIYCVKLQLRVFFELARLTNVELFKLYAVLIVVSVFLNSLPYLFGIFMVLLIMFGNFFINILPILNLISFASYFVGLLSFFIYLIAWIKVKNVKKAMFA</sequence>
<dbReference type="Proteomes" id="UP000063971">
    <property type="component" value="Chromosome"/>
</dbReference>
<dbReference type="KEGG" id="cure:CUREO_0629"/>
<reference evidence="2 3" key="1">
    <citation type="journal article" date="2015" name="Genome Announc.">
        <title>Complete Genome Sequence of the Campylobacter ureolyticus Clinical Isolate RIGS 9880.</title>
        <authorList>
            <person name="Miller W.G."/>
            <person name="Yee E."/>
            <person name="On S.L."/>
            <person name="Andersen L.P."/>
            <person name="Bono J.L."/>
        </authorList>
    </citation>
    <scope>NUCLEOTIDE SEQUENCE [LARGE SCALE GENOMIC DNA]</scope>
    <source>
        <strain evidence="2 3">RIGS 9880</strain>
    </source>
</reference>
<gene>
    <name evidence="2" type="ORF">CUREO_0629</name>
</gene>
<name>A0AAU8UAG6_9BACT</name>
<keyword evidence="1" id="KW-0812">Transmembrane</keyword>
<evidence type="ECO:0000313" key="3">
    <source>
        <dbReference type="Proteomes" id="UP000063971"/>
    </source>
</evidence>
<evidence type="ECO:0000256" key="1">
    <source>
        <dbReference type="SAM" id="Phobius"/>
    </source>
</evidence>
<feature type="transmembrane region" description="Helical" evidence="1">
    <location>
        <begin position="221"/>
        <end position="244"/>
    </location>
</feature>
<feature type="transmembrane region" description="Helical" evidence="1">
    <location>
        <begin position="256"/>
        <end position="282"/>
    </location>
</feature>
<dbReference type="EMBL" id="CP012195">
    <property type="protein sequence ID" value="AKT90499.1"/>
    <property type="molecule type" value="Genomic_DNA"/>
</dbReference>
<feature type="transmembrane region" description="Helical" evidence="1">
    <location>
        <begin position="294"/>
        <end position="315"/>
    </location>
</feature>
<proteinExistence type="predicted"/>
<dbReference type="RefSeq" id="WP_050334371.1">
    <property type="nucleotide sequence ID" value="NZ_CP012195.1"/>
</dbReference>
<feature type="transmembrane region" description="Helical" evidence="1">
    <location>
        <begin position="368"/>
        <end position="401"/>
    </location>
</feature>
<dbReference type="AlphaFoldDB" id="A0AAU8UAG6"/>
<feature type="transmembrane region" description="Helical" evidence="1">
    <location>
        <begin position="327"/>
        <end position="347"/>
    </location>
</feature>
<feature type="transmembrane region" description="Helical" evidence="1">
    <location>
        <begin position="407"/>
        <end position="430"/>
    </location>
</feature>
<organism evidence="2 3">
    <name type="scientific">Campylobacter ureolyticus RIGS 9880</name>
    <dbReference type="NCBI Taxonomy" id="1032069"/>
    <lineage>
        <taxon>Bacteria</taxon>
        <taxon>Pseudomonadati</taxon>
        <taxon>Campylobacterota</taxon>
        <taxon>Epsilonproteobacteria</taxon>
        <taxon>Campylobacterales</taxon>
        <taxon>Campylobacteraceae</taxon>
        <taxon>Campylobacter</taxon>
    </lineage>
</organism>
<protein>
    <submittedName>
        <fullName evidence="2">Membrane protein</fullName>
    </submittedName>
</protein>
<evidence type="ECO:0000313" key="2">
    <source>
        <dbReference type="EMBL" id="AKT90499.1"/>
    </source>
</evidence>
<keyword evidence="1" id="KW-1133">Transmembrane helix</keyword>
<accession>A0AAU8UAG6</accession>
<keyword evidence="1" id="KW-0472">Membrane</keyword>